<proteinExistence type="predicted"/>
<sequence>MLFLSRKRKRECTRKEISDHLKGKLLDSQLEEKLHALESGDLITQGSSNFRYRGIEDDILDLIFRSLYEEEIYQTKPDIAAELTASVETKDTGVK</sequence>
<reference evidence="1 2" key="1">
    <citation type="submission" date="2016-05" db="EMBL/GenBank/DDBJ databases">
        <title>Single-cell genome of chain-forming Candidatus Thiomargarita nelsonii and comparison to other large sulfur-oxidizing bacteria.</title>
        <authorList>
            <person name="Winkel M."/>
            <person name="Salman V."/>
            <person name="Woyke T."/>
            <person name="Schulz-Vogt H."/>
            <person name="Richter M."/>
            <person name="Flood B."/>
            <person name="Bailey J."/>
            <person name="Amann R."/>
            <person name="Mussmann M."/>
        </authorList>
    </citation>
    <scope>NUCLEOTIDE SEQUENCE [LARGE SCALE GENOMIC DNA]</scope>
    <source>
        <strain evidence="1 2">THI036</strain>
    </source>
</reference>
<accession>A0A176S7Q7</accession>
<name>A0A176S7Q7_9GAMM</name>
<dbReference type="Proteomes" id="UP000076962">
    <property type="component" value="Unassembled WGS sequence"/>
</dbReference>
<keyword evidence="2" id="KW-1185">Reference proteome</keyword>
<gene>
    <name evidence="1" type="ORF">THIOM_000101</name>
</gene>
<comment type="caution">
    <text evidence="1">The sequence shown here is derived from an EMBL/GenBank/DDBJ whole genome shotgun (WGS) entry which is preliminary data.</text>
</comment>
<dbReference type="EMBL" id="LUTY01000032">
    <property type="protein sequence ID" value="OAD24050.1"/>
    <property type="molecule type" value="Genomic_DNA"/>
</dbReference>
<dbReference type="AlphaFoldDB" id="A0A176S7Q7"/>
<evidence type="ECO:0000313" key="1">
    <source>
        <dbReference type="EMBL" id="OAD24050.1"/>
    </source>
</evidence>
<protein>
    <submittedName>
        <fullName evidence="1">Uncharacterized protein</fullName>
    </submittedName>
</protein>
<organism evidence="1 2">
    <name type="scientific">Candidatus Thiomargarita nelsonii</name>
    <dbReference type="NCBI Taxonomy" id="1003181"/>
    <lineage>
        <taxon>Bacteria</taxon>
        <taxon>Pseudomonadati</taxon>
        <taxon>Pseudomonadota</taxon>
        <taxon>Gammaproteobacteria</taxon>
        <taxon>Thiotrichales</taxon>
        <taxon>Thiotrichaceae</taxon>
        <taxon>Thiomargarita</taxon>
    </lineage>
</organism>
<evidence type="ECO:0000313" key="2">
    <source>
        <dbReference type="Proteomes" id="UP000076962"/>
    </source>
</evidence>